<protein>
    <submittedName>
        <fullName evidence="2">Uncharacterized protein</fullName>
    </submittedName>
</protein>
<sequence>MHIVGRHVADKEIWVQHCLKCWFAVAKSTQGWIPSQISFTSFSLFAIFFGLATHPTLAARHSGLWAEFMIENSTKANLKKQSPQKKDFEKAKEKKLPLPFRFQLGADEMTATNFRTSVPKPVQKV</sequence>
<evidence type="ECO:0000313" key="2">
    <source>
        <dbReference type="WBParaSite" id="nRc.2.0.1.t23153-RA"/>
    </source>
</evidence>
<reference evidence="2" key="1">
    <citation type="submission" date="2022-11" db="UniProtKB">
        <authorList>
            <consortium name="WormBaseParasite"/>
        </authorList>
    </citation>
    <scope>IDENTIFICATION</scope>
</reference>
<dbReference type="AlphaFoldDB" id="A0A915J9J1"/>
<name>A0A915J9J1_ROMCU</name>
<organism evidence="1 2">
    <name type="scientific">Romanomermis culicivorax</name>
    <name type="common">Nematode worm</name>
    <dbReference type="NCBI Taxonomy" id="13658"/>
    <lineage>
        <taxon>Eukaryota</taxon>
        <taxon>Metazoa</taxon>
        <taxon>Ecdysozoa</taxon>
        <taxon>Nematoda</taxon>
        <taxon>Enoplea</taxon>
        <taxon>Dorylaimia</taxon>
        <taxon>Mermithida</taxon>
        <taxon>Mermithoidea</taxon>
        <taxon>Mermithidae</taxon>
        <taxon>Romanomermis</taxon>
    </lineage>
</organism>
<keyword evidence="1" id="KW-1185">Reference proteome</keyword>
<dbReference type="Proteomes" id="UP000887565">
    <property type="component" value="Unplaced"/>
</dbReference>
<proteinExistence type="predicted"/>
<accession>A0A915J9J1</accession>
<dbReference type="WBParaSite" id="nRc.2.0.1.t23153-RA">
    <property type="protein sequence ID" value="nRc.2.0.1.t23153-RA"/>
    <property type="gene ID" value="nRc.2.0.1.g23153"/>
</dbReference>
<evidence type="ECO:0000313" key="1">
    <source>
        <dbReference type="Proteomes" id="UP000887565"/>
    </source>
</evidence>